<keyword evidence="2" id="KW-1185">Reference proteome</keyword>
<accession>A0AAV5M5J3</accession>
<dbReference type="GO" id="GO:0048364">
    <property type="term" value="P:root development"/>
    <property type="evidence" value="ECO:0007669"/>
    <property type="project" value="InterPro"/>
</dbReference>
<dbReference type="AlphaFoldDB" id="A0AAV5M5J3"/>
<dbReference type="EMBL" id="BPVZ01000177">
    <property type="protein sequence ID" value="GKV44156.1"/>
    <property type="molecule type" value="Genomic_DNA"/>
</dbReference>
<organism evidence="1 2">
    <name type="scientific">Rubroshorea leprosula</name>
    <dbReference type="NCBI Taxonomy" id="152421"/>
    <lineage>
        <taxon>Eukaryota</taxon>
        <taxon>Viridiplantae</taxon>
        <taxon>Streptophyta</taxon>
        <taxon>Embryophyta</taxon>
        <taxon>Tracheophyta</taxon>
        <taxon>Spermatophyta</taxon>
        <taxon>Magnoliopsida</taxon>
        <taxon>eudicotyledons</taxon>
        <taxon>Gunneridae</taxon>
        <taxon>Pentapetalae</taxon>
        <taxon>rosids</taxon>
        <taxon>malvids</taxon>
        <taxon>Malvales</taxon>
        <taxon>Dipterocarpaceae</taxon>
        <taxon>Rubroshorea</taxon>
    </lineage>
</organism>
<comment type="caution">
    <text evidence="1">The sequence shown here is derived from an EMBL/GenBank/DDBJ whole genome shotgun (WGS) entry which is preliminary data.</text>
</comment>
<gene>
    <name evidence="1" type="ORF">SLEP1_g51364</name>
</gene>
<dbReference type="PANTHER" id="PTHR33070">
    <property type="entry name" value="OS06G0725500 PROTEIN"/>
    <property type="match status" value="1"/>
</dbReference>
<protein>
    <submittedName>
        <fullName evidence="1">Uncharacterized protein</fullName>
    </submittedName>
</protein>
<dbReference type="Pfam" id="PF03087">
    <property type="entry name" value="BPS1"/>
    <property type="match status" value="1"/>
</dbReference>
<dbReference type="InterPro" id="IPR004320">
    <property type="entry name" value="BPS1_pln"/>
</dbReference>
<dbReference type="GO" id="GO:0048367">
    <property type="term" value="P:shoot system development"/>
    <property type="evidence" value="ECO:0007669"/>
    <property type="project" value="InterPro"/>
</dbReference>
<reference evidence="1 2" key="1">
    <citation type="journal article" date="2021" name="Commun. Biol.">
        <title>The genome of Shorea leprosula (Dipterocarpaceae) highlights the ecological relevance of drought in aseasonal tropical rainforests.</title>
        <authorList>
            <person name="Ng K.K.S."/>
            <person name="Kobayashi M.J."/>
            <person name="Fawcett J.A."/>
            <person name="Hatakeyama M."/>
            <person name="Paape T."/>
            <person name="Ng C.H."/>
            <person name="Ang C.C."/>
            <person name="Tnah L.H."/>
            <person name="Lee C.T."/>
            <person name="Nishiyama T."/>
            <person name="Sese J."/>
            <person name="O'Brien M.J."/>
            <person name="Copetti D."/>
            <person name="Mohd Noor M.I."/>
            <person name="Ong R.C."/>
            <person name="Putra M."/>
            <person name="Sireger I.Z."/>
            <person name="Indrioko S."/>
            <person name="Kosugi Y."/>
            <person name="Izuno A."/>
            <person name="Isagi Y."/>
            <person name="Lee S.L."/>
            <person name="Shimizu K.K."/>
        </authorList>
    </citation>
    <scope>NUCLEOTIDE SEQUENCE [LARGE SCALE GENOMIC DNA]</scope>
    <source>
        <strain evidence="1">214</strain>
    </source>
</reference>
<proteinExistence type="predicted"/>
<evidence type="ECO:0000313" key="1">
    <source>
        <dbReference type="EMBL" id="GKV44156.1"/>
    </source>
</evidence>
<name>A0AAV5M5J3_9ROSI</name>
<dbReference type="PANTHER" id="PTHR33070:SF116">
    <property type="entry name" value="DUF241 DOMAIN PROTEIN"/>
    <property type="match status" value="1"/>
</dbReference>
<sequence>MNKISLMKPNSQYNVRSISFPARSHPTTLRIEEEINKLRSLEGVSSSTVSTVLSGLAELYACMGDLLSLPLTQQGLSQQYHEKWVNELLDGTLRYLDICGNTRDSVLLTKESVRELQSVLRRSMAGERSIEDNVRDYTCSRKNMKKEIAKSMALLKQMENGIGEQSPPLEQSHHLSVLVRVLGEASLITISTLRSLLLFLSPSLLKPKGTKWLLISKLVRKGIVLGEVRDDMNELQSAKVAVGNLTFPNASEDIEAEKIESALEKLEALDGVFEDFEDGLELLFRICNT</sequence>
<evidence type="ECO:0000313" key="2">
    <source>
        <dbReference type="Proteomes" id="UP001054252"/>
    </source>
</evidence>
<dbReference type="Proteomes" id="UP001054252">
    <property type="component" value="Unassembled WGS sequence"/>
</dbReference>